<evidence type="ECO:0008006" key="4">
    <source>
        <dbReference type="Google" id="ProtNLM"/>
    </source>
</evidence>
<evidence type="ECO:0000313" key="2">
    <source>
        <dbReference type="EMBL" id="RPJ68220.1"/>
    </source>
</evidence>
<name>A0A3N5Y448_9ALTE</name>
<organism evidence="2 3">
    <name type="scientific">Alteromonas sediminis</name>
    <dbReference type="NCBI Taxonomy" id="2259342"/>
    <lineage>
        <taxon>Bacteria</taxon>
        <taxon>Pseudomonadati</taxon>
        <taxon>Pseudomonadota</taxon>
        <taxon>Gammaproteobacteria</taxon>
        <taxon>Alteromonadales</taxon>
        <taxon>Alteromonadaceae</taxon>
        <taxon>Alteromonas/Salinimonas group</taxon>
        <taxon>Alteromonas</taxon>
    </lineage>
</organism>
<dbReference type="EMBL" id="RPOK01000001">
    <property type="protein sequence ID" value="RPJ68220.1"/>
    <property type="molecule type" value="Genomic_DNA"/>
</dbReference>
<dbReference type="OrthoDB" id="6399791at2"/>
<keyword evidence="3" id="KW-1185">Reference proteome</keyword>
<feature type="signal peptide" evidence="1">
    <location>
        <begin position="1"/>
        <end position="21"/>
    </location>
</feature>
<accession>A0A3N5Y448</accession>
<comment type="caution">
    <text evidence="2">The sequence shown here is derived from an EMBL/GenBank/DDBJ whole genome shotgun (WGS) entry which is preliminary data.</text>
</comment>
<proteinExistence type="predicted"/>
<dbReference type="RefSeq" id="WP_124026222.1">
    <property type="nucleotide sequence ID" value="NZ_JBHRSN010000005.1"/>
</dbReference>
<gene>
    <name evidence="2" type="ORF">DRW07_02085</name>
</gene>
<protein>
    <recommendedName>
        <fullName evidence="4">IPT/TIG domain-containing protein</fullName>
    </recommendedName>
</protein>
<keyword evidence="1" id="KW-0732">Signal</keyword>
<dbReference type="Proteomes" id="UP000275281">
    <property type="component" value="Unassembled WGS sequence"/>
</dbReference>
<reference evidence="2 3" key="1">
    <citation type="submission" date="2018-11" db="EMBL/GenBank/DDBJ databases">
        <authorList>
            <person name="Ye M.-Q."/>
            <person name="Du Z.-J."/>
        </authorList>
    </citation>
    <scope>NUCLEOTIDE SEQUENCE [LARGE SCALE GENOMIC DNA]</scope>
    <source>
        <strain evidence="2 3">U0105</strain>
    </source>
</reference>
<evidence type="ECO:0000256" key="1">
    <source>
        <dbReference type="SAM" id="SignalP"/>
    </source>
</evidence>
<sequence>MKFKWIGSMLACFIVSMPAFSNITINIPANSFSESYAENVQVSGSVLASSFVAGNLEYVSPDKLFVYVPRSISTLNIILSSIDGRYTADAQIELTREQFGWVQLKIPTQYKSQFVKYFPDRLVAFAFADSEDMFGNYVQEVFPTSWGEPSGNDLTFYINSAGGNPNITFRNGEQELISKDCTILNDKYTRVFNHECEFNESSIPEKVIVTFSPEYESSGKNYIIWTLNGK</sequence>
<feature type="chain" id="PRO_5018287517" description="IPT/TIG domain-containing protein" evidence="1">
    <location>
        <begin position="22"/>
        <end position="230"/>
    </location>
</feature>
<evidence type="ECO:0000313" key="3">
    <source>
        <dbReference type="Proteomes" id="UP000275281"/>
    </source>
</evidence>
<dbReference type="AlphaFoldDB" id="A0A3N5Y448"/>